<evidence type="ECO:0000256" key="5">
    <source>
        <dbReference type="ARBA" id="ARBA00023163"/>
    </source>
</evidence>
<dbReference type="AlphaFoldDB" id="A0A6C1AYT9"/>
<comment type="function">
    <text evidence="6">Involved in transcription antitermination. Required for transcription of ribosomal RNA (rRNA) genes. Binds specifically to the boxA antiterminator sequence of the ribosomal RNA (rrn) operons.</text>
</comment>
<dbReference type="EMBL" id="CP048836">
    <property type="protein sequence ID" value="QID16516.1"/>
    <property type="molecule type" value="Genomic_DNA"/>
</dbReference>
<evidence type="ECO:0000256" key="4">
    <source>
        <dbReference type="ARBA" id="ARBA00023015"/>
    </source>
</evidence>
<evidence type="ECO:0000256" key="3">
    <source>
        <dbReference type="ARBA" id="ARBA00022884"/>
    </source>
</evidence>
<evidence type="ECO:0000256" key="6">
    <source>
        <dbReference type="HAMAP-Rule" id="MF_00073"/>
    </source>
</evidence>
<dbReference type="GO" id="GO:0005829">
    <property type="term" value="C:cytosol"/>
    <property type="evidence" value="ECO:0007669"/>
    <property type="project" value="TreeGrafter"/>
</dbReference>
<dbReference type="InterPro" id="IPR006027">
    <property type="entry name" value="NusB_RsmB_TIM44"/>
</dbReference>
<organism evidence="8 9">
    <name type="scientific">Nitrogeniibacter mangrovi</name>
    <dbReference type="NCBI Taxonomy" id="2016596"/>
    <lineage>
        <taxon>Bacteria</taxon>
        <taxon>Pseudomonadati</taxon>
        <taxon>Pseudomonadota</taxon>
        <taxon>Betaproteobacteria</taxon>
        <taxon>Rhodocyclales</taxon>
        <taxon>Zoogloeaceae</taxon>
        <taxon>Nitrogeniibacter</taxon>
    </lineage>
</organism>
<gene>
    <name evidence="6 8" type="primary">nusB</name>
    <name evidence="8" type="ORF">G3580_02070</name>
</gene>
<name>A0A6C1AYT9_9RHOO</name>
<dbReference type="PANTHER" id="PTHR11078:SF3">
    <property type="entry name" value="ANTITERMINATION NUSB DOMAIN-CONTAINING PROTEIN"/>
    <property type="match status" value="1"/>
</dbReference>
<dbReference type="PANTHER" id="PTHR11078">
    <property type="entry name" value="N UTILIZATION SUBSTANCE PROTEIN B-RELATED"/>
    <property type="match status" value="1"/>
</dbReference>
<dbReference type="GO" id="GO:0006353">
    <property type="term" value="P:DNA-templated transcription termination"/>
    <property type="evidence" value="ECO:0007669"/>
    <property type="project" value="UniProtKB-UniRule"/>
</dbReference>
<dbReference type="HAMAP" id="MF_00073">
    <property type="entry name" value="NusB"/>
    <property type="match status" value="1"/>
</dbReference>
<keyword evidence="4 6" id="KW-0805">Transcription regulation</keyword>
<evidence type="ECO:0000256" key="2">
    <source>
        <dbReference type="ARBA" id="ARBA00022814"/>
    </source>
</evidence>
<feature type="domain" description="NusB/RsmB/TIM44" evidence="7">
    <location>
        <begin position="8"/>
        <end position="132"/>
    </location>
</feature>
<comment type="similarity">
    <text evidence="1 6">Belongs to the NusB family.</text>
</comment>
<proteinExistence type="inferred from homology"/>
<dbReference type="SUPFAM" id="SSF48013">
    <property type="entry name" value="NusB-like"/>
    <property type="match status" value="1"/>
</dbReference>
<dbReference type="GO" id="GO:0003723">
    <property type="term" value="F:RNA binding"/>
    <property type="evidence" value="ECO:0007669"/>
    <property type="project" value="UniProtKB-UniRule"/>
</dbReference>
<dbReference type="Pfam" id="PF01029">
    <property type="entry name" value="NusB"/>
    <property type="match status" value="1"/>
</dbReference>
<dbReference type="KEGG" id="azq:G3580_02070"/>
<sequence length="150" mass="16427">MSSKSARRRAREFALQGVYQWLISGNSVPQIEDQVQQAAGFDKADAALFTTLLRGALEAPAALEAEFAPFIDRTVAELSPIERAVLTVATYELKHHVEVPYKVVINEAIELTKSYGGTDGHRFVNGVLDKVAAQLRSVEVEARKAQTGDK</sequence>
<accession>A0A6C1AYT9</accession>
<dbReference type="NCBIfam" id="TIGR01951">
    <property type="entry name" value="nusB"/>
    <property type="match status" value="1"/>
</dbReference>
<dbReference type="InterPro" id="IPR035926">
    <property type="entry name" value="NusB-like_sf"/>
</dbReference>
<evidence type="ECO:0000313" key="8">
    <source>
        <dbReference type="EMBL" id="QID16516.1"/>
    </source>
</evidence>
<dbReference type="InterPro" id="IPR011605">
    <property type="entry name" value="NusB_fam"/>
</dbReference>
<dbReference type="Gene3D" id="1.10.940.10">
    <property type="entry name" value="NusB-like"/>
    <property type="match status" value="1"/>
</dbReference>
<evidence type="ECO:0000259" key="7">
    <source>
        <dbReference type="Pfam" id="PF01029"/>
    </source>
</evidence>
<evidence type="ECO:0000313" key="9">
    <source>
        <dbReference type="Proteomes" id="UP000501991"/>
    </source>
</evidence>
<keyword evidence="2 6" id="KW-0889">Transcription antitermination</keyword>
<dbReference type="GO" id="GO:0031564">
    <property type="term" value="P:transcription antitermination"/>
    <property type="evidence" value="ECO:0007669"/>
    <property type="project" value="UniProtKB-KW"/>
</dbReference>
<dbReference type="Proteomes" id="UP000501991">
    <property type="component" value="Chromosome"/>
</dbReference>
<reference evidence="8 9" key="1">
    <citation type="submission" date="2020-02" db="EMBL/GenBank/DDBJ databases">
        <title>Nitrogenibacter mangrovi gen. nov., sp. nov. isolated from mangrove sediment, a denitrifying betaproteobacterium.</title>
        <authorList>
            <person name="Liao H."/>
            <person name="Tian Y."/>
        </authorList>
    </citation>
    <scope>NUCLEOTIDE SEQUENCE [LARGE SCALE GENOMIC DNA]</scope>
    <source>
        <strain evidence="8 9">M9-3-2</strain>
    </source>
</reference>
<protein>
    <recommendedName>
        <fullName evidence="6">Transcription antitermination protein NusB</fullName>
    </recommendedName>
    <alternativeName>
        <fullName evidence="6">Antitermination factor NusB</fullName>
    </alternativeName>
</protein>
<keyword evidence="9" id="KW-1185">Reference proteome</keyword>
<keyword evidence="5 6" id="KW-0804">Transcription</keyword>
<evidence type="ECO:0000256" key="1">
    <source>
        <dbReference type="ARBA" id="ARBA00005952"/>
    </source>
</evidence>
<keyword evidence="3 6" id="KW-0694">RNA-binding</keyword>
<dbReference type="RefSeq" id="WP_173763684.1">
    <property type="nucleotide sequence ID" value="NZ_CP048836.1"/>
</dbReference>